<keyword evidence="7" id="KW-0046">Antibiotic resistance</keyword>
<feature type="transmembrane region" description="Helical" evidence="9">
    <location>
        <begin position="75"/>
        <end position="93"/>
    </location>
</feature>
<feature type="transmembrane region" description="Helical" evidence="9">
    <location>
        <begin position="395"/>
        <end position="414"/>
    </location>
</feature>
<dbReference type="InterPro" id="IPR020846">
    <property type="entry name" value="MFS_dom"/>
</dbReference>
<feature type="transmembrane region" description="Helical" evidence="9">
    <location>
        <begin position="45"/>
        <end position="63"/>
    </location>
</feature>
<reference evidence="11" key="1">
    <citation type="submission" date="2022-10" db="EMBL/GenBank/DDBJ databases">
        <title>The complete genomes of actinobacterial strains from the NBC collection.</title>
        <authorList>
            <person name="Joergensen T.S."/>
            <person name="Alvarez Arevalo M."/>
            <person name="Sterndorff E.B."/>
            <person name="Faurdal D."/>
            <person name="Vuksanovic O."/>
            <person name="Mourched A.-S."/>
            <person name="Charusanti P."/>
            <person name="Shaw S."/>
            <person name="Blin K."/>
            <person name="Weber T."/>
        </authorList>
    </citation>
    <scope>NUCLEOTIDE SEQUENCE</scope>
    <source>
        <strain evidence="11">NBC_00189</strain>
    </source>
</reference>
<dbReference type="SUPFAM" id="SSF103473">
    <property type="entry name" value="MFS general substrate transporter"/>
    <property type="match status" value="2"/>
</dbReference>
<feature type="transmembrane region" description="Helical" evidence="9">
    <location>
        <begin position="162"/>
        <end position="183"/>
    </location>
</feature>
<feature type="transmembrane region" description="Helical" evidence="9">
    <location>
        <begin position="371"/>
        <end position="389"/>
    </location>
</feature>
<evidence type="ECO:0000256" key="7">
    <source>
        <dbReference type="ARBA" id="ARBA00023251"/>
    </source>
</evidence>
<dbReference type="PROSITE" id="PS00216">
    <property type="entry name" value="SUGAR_TRANSPORT_1"/>
    <property type="match status" value="1"/>
</dbReference>
<evidence type="ECO:0000256" key="2">
    <source>
        <dbReference type="ARBA" id="ARBA00022448"/>
    </source>
</evidence>
<evidence type="ECO:0000313" key="12">
    <source>
        <dbReference type="Proteomes" id="UP001432166"/>
    </source>
</evidence>
<evidence type="ECO:0000313" key="11">
    <source>
        <dbReference type="EMBL" id="WTP51265.1"/>
    </source>
</evidence>
<gene>
    <name evidence="11" type="ORF">OG288_24920</name>
</gene>
<evidence type="ECO:0000256" key="9">
    <source>
        <dbReference type="SAM" id="Phobius"/>
    </source>
</evidence>
<evidence type="ECO:0000256" key="6">
    <source>
        <dbReference type="ARBA" id="ARBA00023136"/>
    </source>
</evidence>
<proteinExistence type="predicted"/>
<sequence length="551" mass="56983">MGPRAWALLFVLCGTIFLEGIDVAMLAVAIPSIRSDLGLPTDTAAWVMSAYVLGYAGFTLLGGRAADLLGRRRMFLTWLTVFLAFSGLGGFATEGWTLIVARFVTGVAAAFMTPAALSLITTSYAEGPQRNKALLIFAGTAAGGFSLGLVIGGLLTQLGWRWVFFAPVLLAGALLLAAVRLIPAQPNDTRAPRTEQSRTGQSRTVESRSGEPRSTEARTGEPRDPGKGRPHRRTEGFDLLGAVTAAGAMLLAAYAVIRLEHGLDGWWLTATTAAAATALLVVFVAVERRTATPLVRLGIFREGSVVRADLGALLFVGAFFGFQFVLTLYLQELRGWSSLQTAIALVALGCDAILAPTLTPRLVTRFGHGRVILGGFVLAIVAYGLFLPVGMDWSYAAMFPTLIIAGTAFALAYGPLTIAATDGVAESEQGLASGLLNTFTQFGSAVGISAVTAVYGLASQGAAAGPDPDPEATLSAFRAALVVPVVMVTLGALLSSFGLGRRPEPTAQAAAPAAAATGAAPGEAPEAAVVVTPGLSALSGLPANRVPQDPS</sequence>
<dbReference type="InterPro" id="IPR011701">
    <property type="entry name" value="MFS"/>
</dbReference>
<dbReference type="PANTHER" id="PTHR42718">
    <property type="entry name" value="MAJOR FACILITATOR SUPERFAMILY MULTIDRUG TRANSPORTER MFSC"/>
    <property type="match status" value="1"/>
</dbReference>
<feature type="compositionally biased region" description="Basic and acidic residues" evidence="8">
    <location>
        <begin position="205"/>
        <end position="227"/>
    </location>
</feature>
<dbReference type="PANTHER" id="PTHR42718:SF46">
    <property type="entry name" value="BLR6921 PROTEIN"/>
    <property type="match status" value="1"/>
</dbReference>
<feature type="transmembrane region" description="Helical" evidence="9">
    <location>
        <begin position="133"/>
        <end position="156"/>
    </location>
</feature>
<accession>A0ABZ1JIS9</accession>
<evidence type="ECO:0000256" key="4">
    <source>
        <dbReference type="ARBA" id="ARBA00022692"/>
    </source>
</evidence>
<keyword evidence="4 9" id="KW-0812">Transmembrane</keyword>
<dbReference type="Gene3D" id="1.20.1250.20">
    <property type="entry name" value="MFS general substrate transporter like domains"/>
    <property type="match status" value="1"/>
</dbReference>
<feature type="region of interest" description="Disordered" evidence="8">
    <location>
        <begin position="187"/>
        <end position="232"/>
    </location>
</feature>
<evidence type="ECO:0000256" key="8">
    <source>
        <dbReference type="SAM" id="MobiDB-lite"/>
    </source>
</evidence>
<dbReference type="Proteomes" id="UP001432166">
    <property type="component" value="Chromosome"/>
</dbReference>
<keyword evidence="6 9" id="KW-0472">Membrane</keyword>
<dbReference type="CDD" id="cd17321">
    <property type="entry name" value="MFS_MMR_MDR_like"/>
    <property type="match status" value="1"/>
</dbReference>
<keyword evidence="5 9" id="KW-1133">Transmembrane helix</keyword>
<evidence type="ECO:0000256" key="5">
    <source>
        <dbReference type="ARBA" id="ARBA00022989"/>
    </source>
</evidence>
<feature type="transmembrane region" description="Helical" evidence="9">
    <location>
        <begin position="477"/>
        <end position="499"/>
    </location>
</feature>
<feature type="transmembrane region" description="Helical" evidence="9">
    <location>
        <begin position="306"/>
        <end position="330"/>
    </location>
</feature>
<feature type="transmembrane region" description="Helical" evidence="9">
    <location>
        <begin position="342"/>
        <end position="359"/>
    </location>
</feature>
<dbReference type="RefSeq" id="WP_328938350.1">
    <property type="nucleotide sequence ID" value="NZ_CP108133.1"/>
</dbReference>
<feature type="transmembrane region" description="Helical" evidence="9">
    <location>
        <begin position="265"/>
        <end position="286"/>
    </location>
</feature>
<comment type="subcellular location">
    <subcellularLocation>
        <location evidence="1">Cell membrane</location>
        <topology evidence="1">Multi-pass membrane protein</topology>
    </subcellularLocation>
</comment>
<protein>
    <submittedName>
        <fullName evidence="11">MFS transporter</fullName>
    </submittedName>
</protein>
<feature type="transmembrane region" description="Helical" evidence="9">
    <location>
        <begin position="99"/>
        <end position="121"/>
    </location>
</feature>
<organism evidence="11 12">
    <name type="scientific">Streptomyces tauricus</name>
    <dbReference type="NCBI Taxonomy" id="68274"/>
    <lineage>
        <taxon>Bacteria</taxon>
        <taxon>Bacillati</taxon>
        <taxon>Actinomycetota</taxon>
        <taxon>Actinomycetes</taxon>
        <taxon>Kitasatosporales</taxon>
        <taxon>Streptomycetaceae</taxon>
        <taxon>Streptomyces</taxon>
        <taxon>Streptomyces aurantiacus group</taxon>
    </lineage>
</organism>
<name>A0ABZ1JIS9_9ACTN</name>
<dbReference type="PROSITE" id="PS50850">
    <property type="entry name" value="MFS"/>
    <property type="match status" value="1"/>
</dbReference>
<dbReference type="Gene3D" id="1.20.1720.10">
    <property type="entry name" value="Multidrug resistance protein D"/>
    <property type="match status" value="1"/>
</dbReference>
<evidence type="ECO:0000256" key="1">
    <source>
        <dbReference type="ARBA" id="ARBA00004651"/>
    </source>
</evidence>
<keyword evidence="12" id="KW-1185">Reference proteome</keyword>
<keyword evidence="3" id="KW-1003">Cell membrane</keyword>
<feature type="domain" description="Major facilitator superfamily (MFS) profile" evidence="10">
    <location>
        <begin position="8"/>
        <end position="503"/>
    </location>
</feature>
<keyword evidence="2" id="KW-0813">Transport</keyword>
<dbReference type="Pfam" id="PF07690">
    <property type="entry name" value="MFS_1"/>
    <property type="match status" value="1"/>
</dbReference>
<dbReference type="EMBL" id="CP108133">
    <property type="protein sequence ID" value="WTP51265.1"/>
    <property type="molecule type" value="Genomic_DNA"/>
</dbReference>
<feature type="transmembrane region" description="Helical" evidence="9">
    <location>
        <begin position="237"/>
        <end position="259"/>
    </location>
</feature>
<evidence type="ECO:0000259" key="10">
    <source>
        <dbReference type="PROSITE" id="PS50850"/>
    </source>
</evidence>
<dbReference type="InterPro" id="IPR005829">
    <property type="entry name" value="Sugar_transporter_CS"/>
</dbReference>
<dbReference type="InterPro" id="IPR036259">
    <property type="entry name" value="MFS_trans_sf"/>
</dbReference>
<evidence type="ECO:0000256" key="3">
    <source>
        <dbReference type="ARBA" id="ARBA00022475"/>
    </source>
</evidence>
<feature type="transmembrane region" description="Helical" evidence="9">
    <location>
        <begin position="435"/>
        <end position="457"/>
    </location>
</feature>